<proteinExistence type="predicted"/>
<protein>
    <submittedName>
        <fullName evidence="3">Major fimbrial subunit protein type IV, Fimbrillin, C-terminal</fullName>
    </submittedName>
</protein>
<feature type="domain" description="Minor fimbrium subunit Mfa1 C-terminal" evidence="2">
    <location>
        <begin position="424"/>
        <end position="540"/>
    </location>
</feature>
<dbReference type="InterPro" id="IPR029140">
    <property type="entry name" value="Mfa1_C"/>
</dbReference>
<evidence type="ECO:0000256" key="1">
    <source>
        <dbReference type="SAM" id="MobiDB-lite"/>
    </source>
</evidence>
<dbReference type="InterPro" id="IPR047786">
    <property type="entry name" value="Mfa1_fim"/>
</dbReference>
<dbReference type="NCBIfam" id="NF038041">
    <property type="entry name" value="fim_Mfa1_fam"/>
    <property type="match status" value="1"/>
</dbReference>
<feature type="region of interest" description="Disordered" evidence="1">
    <location>
        <begin position="474"/>
        <end position="499"/>
    </location>
</feature>
<feature type="compositionally biased region" description="Basic and acidic residues" evidence="1">
    <location>
        <begin position="474"/>
        <end position="487"/>
    </location>
</feature>
<reference evidence="3 4" key="1">
    <citation type="submission" date="2016-11" db="EMBL/GenBank/DDBJ databases">
        <authorList>
            <person name="Jaros S."/>
            <person name="Januszkiewicz K."/>
            <person name="Wedrychowicz H."/>
        </authorList>
    </citation>
    <scope>NUCLEOTIDE SEQUENCE [LARGE SCALE GENOMIC DNA]</scope>
    <source>
        <strain evidence="3 4">DSM 26991</strain>
    </source>
</reference>
<dbReference type="AlphaFoldDB" id="A0A1M4U6I6"/>
<evidence type="ECO:0000313" key="3">
    <source>
        <dbReference type="EMBL" id="SHE52253.1"/>
    </source>
</evidence>
<organism evidence="3 4">
    <name type="scientific">Bacteroides luti</name>
    <dbReference type="NCBI Taxonomy" id="1297750"/>
    <lineage>
        <taxon>Bacteria</taxon>
        <taxon>Pseudomonadati</taxon>
        <taxon>Bacteroidota</taxon>
        <taxon>Bacteroidia</taxon>
        <taxon>Bacteroidales</taxon>
        <taxon>Bacteroidaceae</taxon>
        <taxon>Bacteroides</taxon>
    </lineage>
</organism>
<dbReference type="Gene3D" id="2.60.40.3690">
    <property type="match status" value="1"/>
</dbReference>
<evidence type="ECO:0000259" key="2">
    <source>
        <dbReference type="Pfam" id="PF15495"/>
    </source>
</evidence>
<gene>
    <name evidence="3" type="ORF">SAMN05444405_1028</name>
</gene>
<dbReference type="Proteomes" id="UP000184509">
    <property type="component" value="Unassembled WGS sequence"/>
</dbReference>
<name>A0A1M4U6I6_9BACE</name>
<accession>A0A1M4U6I6</accession>
<dbReference type="EMBL" id="FQTV01000002">
    <property type="protein sequence ID" value="SHE52253.1"/>
    <property type="molecule type" value="Genomic_DNA"/>
</dbReference>
<sequence length="546" mass="58152">MKTNKFFLSAAIVLGLGLTACSSDDDISSGRIEKANTNVTVTLKLSASSLTKALPDDYNKIGEWAGKDLINKVAVYIIDGSSVTSKSLEVGSGKDYEITTSGNDITLVPKTSNAAIKTTAGDKKVYVLVNGTTEVVADLAKTPVAEFENAYTQAALYLSNSGAGTFTNTSADKLAVKNGVTSETIVMTNVEPKTITVAANVTEAQTLAATPQNRVRLQVERAVARVMVTTEKDTYTVPSTISGVSALGTISDINWVLAQGESSLFIQRKADWSTPNYGWVPTTDAAYWGTEITGSTSKYDYSGLFENYNTATQFGGTPVATMADYATGTVGKVTDELNTKLSGKFILPNTHASGTGAASSYKKGNTAYVLIRAKFTPSAAAFADGATYTAGNDFYVGANGKFYTSAENAVDATKGGVVGQSVAKYVNGKVLYYAWVNPDNVPTWYNSPVLRNNIYHIHITGFKNLGTNWNRLFPEDPAHPKGPEDSAHPGTKLPLNPDPKPIVPGFTEPVNPIDPSDPLTTPETWMSVDVKVLPWTLHSYAVDLGI</sequence>
<dbReference type="PROSITE" id="PS51257">
    <property type="entry name" value="PROKAR_LIPOPROTEIN"/>
    <property type="match status" value="1"/>
</dbReference>
<evidence type="ECO:0000313" key="4">
    <source>
        <dbReference type="Proteomes" id="UP000184509"/>
    </source>
</evidence>
<dbReference type="OrthoDB" id="1014669at2"/>
<dbReference type="Gene3D" id="2.60.40.2580">
    <property type="match status" value="1"/>
</dbReference>
<dbReference type="Pfam" id="PF15495">
    <property type="entry name" value="Fimbrillin_C"/>
    <property type="match status" value="1"/>
</dbReference>
<dbReference type="GO" id="GO:0009418">
    <property type="term" value="C:pilus shaft"/>
    <property type="evidence" value="ECO:0007669"/>
    <property type="project" value="InterPro"/>
</dbReference>
<keyword evidence="4" id="KW-1185">Reference proteome</keyword>
<dbReference type="STRING" id="1297750.SAMN05444405_1028"/>
<dbReference type="RefSeq" id="WP_073398836.1">
    <property type="nucleotide sequence ID" value="NZ_FQTV01000002.1"/>
</dbReference>